<dbReference type="AlphaFoldDB" id="A0A3N4L1D4"/>
<dbReference type="PANTHER" id="PTHR40641:SF2">
    <property type="entry name" value="INVOLUCRIN REPEAT PROTEIN"/>
    <property type="match status" value="1"/>
</dbReference>
<evidence type="ECO:0000313" key="2">
    <source>
        <dbReference type="EMBL" id="RPB16620.1"/>
    </source>
</evidence>
<organism evidence="2 3">
    <name type="scientific">Morchella conica CCBAS932</name>
    <dbReference type="NCBI Taxonomy" id="1392247"/>
    <lineage>
        <taxon>Eukaryota</taxon>
        <taxon>Fungi</taxon>
        <taxon>Dikarya</taxon>
        <taxon>Ascomycota</taxon>
        <taxon>Pezizomycotina</taxon>
        <taxon>Pezizomycetes</taxon>
        <taxon>Pezizales</taxon>
        <taxon>Morchellaceae</taxon>
        <taxon>Morchella</taxon>
    </lineage>
</organism>
<name>A0A3N4L1D4_9PEZI</name>
<accession>A0A3N4L1D4</accession>
<evidence type="ECO:0000313" key="3">
    <source>
        <dbReference type="Proteomes" id="UP000277580"/>
    </source>
</evidence>
<feature type="coiled-coil region" evidence="1">
    <location>
        <begin position="2"/>
        <end position="43"/>
    </location>
</feature>
<proteinExistence type="predicted"/>
<dbReference type="InterPro" id="IPR053268">
    <property type="entry name" value="Woronin_anchor"/>
</dbReference>
<dbReference type="EMBL" id="ML119108">
    <property type="protein sequence ID" value="RPB16620.1"/>
    <property type="molecule type" value="Genomic_DNA"/>
</dbReference>
<gene>
    <name evidence="2" type="ORF">P167DRAFT_263834</name>
</gene>
<evidence type="ECO:0000256" key="1">
    <source>
        <dbReference type="SAM" id="Coils"/>
    </source>
</evidence>
<dbReference type="PANTHER" id="PTHR40641">
    <property type="entry name" value="INVOLUCRIN REPEAT PROTEIN (AFU_ORTHOLOGUE AFUA_2G08060)"/>
    <property type="match status" value="1"/>
</dbReference>
<keyword evidence="3" id="KW-1185">Reference proteome</keyword>
<sequence>MENVIRNQLKEKDSELERLRDELTKAREEVRKLQQQVTTRQDNKYLDTKDLHHFSSSCQQLYSSLKIWCNQFSSFSIGKKCVHVHRLKDEAVRDRVEHVMLDDRGVRRMLKDDNKRSEVFMAITIRMIWEHVFTRYLFGLEVDERKKLISLETTLAEVGLHEAVHQWRSTTLTLLSTRPAIIAKRDADTEEIVQTIFNLLNFLLPPPPQYRSLAMESLRSLVQHSVQLAVEMRTQRAEYVMKRPPRPDYDDQGEVINTVPFVASSMQNRGPEPISAQELEEEGATVKLILFPQVIRRGNEYGENYETETTVLPMQVLVNRPQLSPMETPKTTPEKAKVAAQSILPVIPEQTIRLVQEDAAASRGYPFPNIED</sequence>
<keyword evidence="1" id="KW-0175">Coiled coil</keyword>
<reference evidence="2 3" key="1">
    <citation type="journal article" date="2018" name="Nat. Ecol. Evol.">
        <title>Pezizomycetes genomes reveal the molecular basis of ectomycorrhizal truffle lifestyle.</title>
        <authorList>
            <person name="Murat C."/>
            <person name="Payen T."/>
            <person name="Noel B."/>
            <person name="Kuo A."/>
            <person name="Morin E."/>
            <person name="Chen J."/>
            <person name="Kohler A."/>
            <person name="Krizsan K."/>
            <person name="Balestrini R."/>
            <person name="Da Silva C."/>
            <person name="Montanini B."/>
            <person name="Hainaut M."/>
            <person name="Levati E."/>
            <person name="Barry K.W."/>
            <person name="Belfiori B."/>
            <person name="Cichocki N."/>
            <person name="Clum A."/>
            <person name="Dockter R.B."/>
            <person name="Fauchery L."/>
            <person name="Guy J."/>
            <person name="Iotti M."/>
            <person name="Le Tacon F."/>
            <person name="Lindquist E.A."/>
            <person name="Lipzen A."/>
            <person name="Malagnac F."/>
            <person name="Mello A."/>
            <person name="Molinier V."/>
            <person name="Miyauchi S."/>
            <person name="Poulain J."/>
            <person name="Riccioni C."/>
            <person name="Rubini A."/>
            <person name="Sitrit Y."/>
            <person name="Splivallo R."/>
            <person name="Traeger S."/>
            <person name="Wang M."/>
            <person name="Zifcakova L."/>
            <person name="Wipf D."/>
            <person name="Zambonelli A."/>
            <person name="Paolocci F."/>
            <person name="Nowrousian M."/>
            <person name="Ottonello S."/>
            <person name="Baldrian P."/>
            <person name="Spatafora J.W."/>
            <person name="Henrissat B."/>
            <person name="Nagy L.G."/>
            <person name="Aury J.M."/>
            <person name="Wincker P."/>
            <person name="Grigoriev I.V."/>
            <person name="Bonfante P."/>
            <person name="Martin F.M."/>
        </authorList>
    </citation>
    <scope>NUCLEOTIDE SEQUENCE [LARGE SCALE GENOMIC DNA]</scope>
    <source>
        <strain evidence="2 3">CCBAS932</strain>
    </source>
</reference>
<dbReference type="OrthoDB" id="5365701at2759"/>
<protein>
    <submittedName>
        <fullName evidence="2">Uncharacterized protein</fullName>
    </submittedName>
</protein>
<dbReference type="STRING" id="1392247.A0A3N4L1D4"/>
<dbReference type="InParanoid" id="A0A3N4L1D4"/>
<dbReference type="Proteomes" id="UP000277580">
    <property type="component" value="Unassembled WGS sequence"/>
</dbReference>